<sequence>MPDERRPPAGVSRTATLIAQARAGEHARADRLFTDPLAGPLAEAVGGTPDLAGVLDLAGEHFVLRTRYFDDYLRKACAGGCAQVVLLASGLDTRAYRMDWPHDVRVFELDLPDLLAFKDEVLADAGARPNSRRIVVPVDLTDDWPAALLAAGFDPDRPTAWLVEGLLMFLSNEANDLLLDRISDLSCVGSTIAIEHFNPAFRALPQMRPVHDRFAELDALAASSVEDPVAWLGRRGWQAEVTDQVDLAREHTRPVPRVVDPALVGDARIWLASAVFTPPE</sequence>
<dbReference type="InterPro" id="IPR029063">
    <property type="entry name" value="SAM-dependent_MTases_sf"/>
</dbReference>
<proteinExistence type="inferred from homology"/>
<reference evidence="7 8" key="1">
    <citation type="submission" date="2019-09" db="EMBL/GenBank/DDBJ databases">
        <title>Goodfellowia gen. nov., a new genus of the Pseudonocardineae related to Actinoalloteichus, containing Goodfellowia coeruleoviolacea gen. nov., comb. nov. gen. nov., comb. nov.</title>
        <authorList>
            <person name="Labeda D."/>
        </authorList>
    </citation>
    <scope>NUCLEOTIDE SEQUENCE [LARGE SCALE GENOMIC DNA]</scope>
    <source>
        <strain evidence="7 8">AN110305</strain>
    </source>
</reference>
<evidence type="ECO:0000256" key="6">
    <source>
        <dbReference type="RuleBase" id="RU362030"/>
    </source>
</evidence>
<dbReference type="InterPro" id="IPR007213">
    <property type="entry name" value="Ppm1/Ppm2/Tcmp"/>
</dbReference>
<accession>A0A5B2XCL6</accession>
<evidence type="ECO:0000256" key="3">
    <source>
        <dbReference type="ARBA" id="ARBA00022603"/>
    </source>
</evidence>
<comment type="caution">
    <text evidence="7">The sequence shown here is derived from an EMBL/GenBank/DDBJ whole genome shotgun (WGS) entry which is preliminary data.</text>
</comment>
<evidence type="ECO:0000256" key="5">
    <source>
        <dbReference type="ARBA" id="ARBA00022691"/>
    </source>
</evidence>
<keyword evidence="8" id="KW-1185">Reference proteome</keyword>
<dbReference type="AlphaFoldDB" id="A0A5B2XCL6"/>
<comment type="function">
    <text evidence="1 6">Exhibits S-adenosyl-L-methionine-dependent methyltransferase activity.</text>
</comment>
<dbReference type="NCBIfam" id="TIGR00027">
    <property type="entry name" value="mthyl_TIGR00027"/>
    <property type="match status" value="1"/>
</dbReference>
<organism evidence="7 8">
    <name type="scientific">Solihabitans fulvus</name>
    <dbReference type="NCBI Taxonomy" id="1892852"/>
    <lineage>
        <taxon>Bacteria</taxon>
        <taxon>Bacillati</taxon>
        <taxon>Actinomycetota</taxon>
        <taxon>Actinomycetes</taxon>
        <taxon>Pseudonocardiales</taxon>
        <taxon>Pseudonocardiaceae</taxon>
        <taxon>Solihabitans</taxon>
    </lineage>
</organism>
<dbReference type="GO" id="GO:0008168">
    <property type="term" value="F:methyltransferase activity"/>
    <property type="evidence" value="ECO:0007669"/>
    <property type="project" value="UniProtKB-UniRule"/>
</dbReference>
<dbReference type="InterPro" id="IPR011610">
    <property type="entry name" value="SAM_mthyl_Trfase_ML2640-like"/>
</dbReference>
<evidence type="ECO:0000256" key="4">
    <source>
        <dbReference type="ARBA" id="ARBA00022679"/>
    </source>
</evidence>
<dbReference type="Gene3D" id="3.40.50.150">
    <property type="entry name" value="Vaccinia Virus protein VP39"/>
    <property type="match status" value="1"/>
</dbReference>
<keyword evidence="5 6" id="KW-0949">S-adenosyl-L-methionine</keyword>
<dbReference type="SUPFAM" id="SSF53335">
    <property type="entry name" value="S-adenosyl-L-methionine-dependent methyltransferases"/>
    <property type="match status" value="1"/>
</dbReference>
<dbReference type="OrthoDB" id="9806164at2"/>
<dbReference type="EMBL" id="VUOB01000033">
    <property type="protein sequence ID" value="KAA2260946.1"/>
    <property type="molecule type" value="Genomic_DNA"/>
</dbReference>
<evidence type="ECO:0000256" key="1">
    <source>
        <dbReference type="ARBA" id="ARBA00003907"/>
    </source>
</evidence>
<dbReference type="PANTHER" id="PTHR43619:SF2">
    <property type="entry name" value="S-ADENOSYL-L-METHIONINE-DEPENDENT METHYLTRANSFERASES SUPERFAMILY PROTEIN"/>
    <property type="match status" value="1"/>
</dbReference>
<protein>
    <recommendedName>
        <fullName evidence="6">S-adenosyl-L-methionine-dependent methyltransferase</fullName>
        <ecNumber evidence="6">2.1.1.-</ecNumber>
    </recommendedName>
</protein>
<evidence type="ECO:0000313" key="8">
    <source>
        <dbReference type="Proteomes" id="UP000323454"/>
    </source>
</evidence>
<dbReference type="PANTHER" id="PTHR43619">
    <property type="entry name" value="S-ADENOSYL-L-METHIONINE-DEPENDENT METHYLTRANSFERASE YKTD-RELATED"/>
    <property type="match status" value="1"/>
</dbReference>
<reference evidence="7 8" key="2">
    <citation type="submission" date="2019-09" db="EMBL/GenBank/DDBJ databases">
        <authorList>
            <person name="Jin C."/>
        </authorList>
    </citation>
    <scope>NUCLEOTIDE SEQUENCE [LARGE SCALE GENOMIC DNA]</scope>
    <source>
        <strain evidence="7 8">AN110305</strain>
    </source>
</reference>
<name>A0A5B2XCL6_9PSEU</name>
<dbReference type="RefSeq" id="WP_149850996.1">
    <property type="nucleotide sequence ID" value="NZ_VUOB01000033.1"/>
</dbReference>
<dbReference type="EC" id="2.1.1.-" evidence="6"/>
<keyword evidence="4 7" id="KW-0808">Transferase</keyword>
<comment type="similarity">
    <text evidence="2 6">Belongs to the UPF0677 family.</text>
</comment>
<gene>
    <name evidence="7" type="ORF">F0L68_19295</name>
</gene>
<dbReference type="GO" id="GO:0032259">
    <property type="term" value="P:methylation"/>
    <property type="evidence" value="ECO:0007669"/>
    <property type="project" value="UniProtKB-KW"/>
</dbReference>
<evidence type="ECO:0000313" key="7">
    <source>
        <dbReference type="EMBL" id="KAA2260946.1"/>
    </source>
</evidence>
<dbReference type="Proteomes" id="UP000323454">
    <property type="component" value="Unassembled WGS sequence"/>
</dbReference>
<keyword evidence="3 6" id="KW-0489">Methyltransferase</keyword>
<evidence type="ECO:0000256" key="2">
    <source>
        <dbReference type="ARBA" id="ARBA00008138"/>
    </source>
</evidence>
<dbReference type="Pfam" id="PF04072">
    <property type="entry name" value="LCM"/>
    <property type="match status" value="1"/>
</dbReference>